<dbReference type="EMBL" id="JBAHVJ010000004">
    <property type="protein sequence ID" value="MEJ4099580.1"/>
    <property type="molecule type" value="Genomic_DNA"/>
</dbReference>
<dbReference type="RefSeq" id="WP_337889970.1">
    <property type="nucleotide sequence ID" value="NZ_JBAHVI010000004.1"/>
</dbReference>
<gene>
    <name evidence="1" type="ORF">V5S96_04265</name>
</gene>
<keyword evidence="2" id="KW-1185">Reference proteome</keyword>
<proteinExistence type="predicted"/>
<dbReference type="Proteomes" id="UP001359781">
    <property type="component" value="Unassembled WGS sequence"/>
</dbReference>
<evidence type="ECO:0008006" key="3">
    <source>
        <dbReference type="Google" id="ProtNLM"/>
    </source>
</evidence>
<comment type="caution">
    <text evidence="1">The sequence shown here is derived from an EMBL/GenBank/DDBJ whole genome shotgun (WGS) entry which is preliminary data.</text>
</comment>
<evidence type="ECO:0000313" key="2">
    <source>
        <dbReference type="Proteomes" id="UP001359781"/>
    </source>
</evidence>
<organism evidence="1 2">
    <name type="scientific">Corynebacterium mastitidis</name>
    <dbReference type="NCBI Taxonomy" id="161890"/>
    <lineage>
        <taxon>Bacteria</taxon>
        <taxon>Bacillati</taxon>
        <taxon>Actinomycetota</taxon>
        <taxon>Actinomycetes</taxon>
        <taxon>Mycobacteriales</taxon>
        <taxon>Corynebacteriaceae</taxon>
        <taxon>Corynebacterium</taxon>
    </lineage>
</organism>
<name>A0ABU8NXH6_9CORY</name>
<reference evidence="1 2" key="1">
    <citation type="submission" date="2024-02" db="EMBL/GenBank/DDBJ databases">
        <title>Whole genome sequencing and characterization of Corynebacterium isolated from the ocular surface of dry eye disease sufferers.</title>
        <authorList>
            <person name="Naqvi M."/>
        </authorList>
    </citation>
    <scope>NUCLEOTIDE SEQUENCE [LARGE SCALE GENOMIC DNA]</scope>
    <source>
        <strain evidence="1 2">PCRF</strain>
    </source>
</reference>
<sequence length="78" mass="8903">MSAFTQDELEAMAEEYSGGIPESTLNRLDFRPGPYAWCLEYVEEQEFLDIAAYARRENLSFGEVLHRAVTRLLAQQSA</sequence>
<accession>A0ABU8NXH6</accession>
<evidence type="ECO:0000313" key="1">
    <source>
        <dbReference type="EMBL" id="MEJ4099580.1"/>
    </source>
</evidence>
<protein>
    <recommendedName>
        <fullName evidence="3">CopG family transcriptional regulator</fullName>
    </recommendedName>
</protein>